<dbReference type="InterPro" id="IPR005754">
    <property type="entry name" value="Sortase"/>
</dbReference>
<dbReference type="NCBIfam" id="TIGR01076">
    <property type="entry name" value="sortase_fam"/>
    <property type="match status" value="1"/>
</dbReference>
<reference evidence="4 5" key="1">
    <citation type="submission" date="2020-02" db="EMBL/GenBank/DDBJ databases">
        <title>Sequencing the genomes of 1000 actinobacteria strains.</title>
        <authorList>
            <person name="Klenk H.-P."/>
        </authorList>
    </citation>
    <scope>NUCLEOTIDE SEQUENCE [LARGE SCALE GENOMIC DNA]</scope>
    <source>
        <strain evidence="4 5">DSM 19609</strain>
    </source>
</reference>
<gene>
    <name evidence="4" type="ORF">FB473_002428</name>
</gene>
<dbReference type="Gene3D" id="2.40.260.10">
    <property type="entry name" value="Sortase"/>
    <property type="match status" value="1"/>
</dbReference>
<proteinExistence type="predicted"/>
<evidence type="ECO:0000313" key="4">
    <source>
        <dbReference type="EMBL" id="NIH57783.1"/>
    </source>
</evidence>
<dbReference type="Pfam" id="PF04203">
    <property type="entry name" value="Sortase"/>
    <property type="match status" value="1"/>
</dbReference>
<dbReference type="InterPro" id="IPR042002">
    <property type="entry name" value="Sortase_C"/>
</dbReference>
<sequence>MSATQVRDNAPAHGAGSPDRRTRRRPRRSAVLIALVGLIGTLVLLYPTAAAWMSQYQQSQQIDSYSSEVQQIGPASRLAALQAARDYNASLLGGQALVGAGERIPTSDGASGSTYDYSELLKADSTGQMARIKIPSIDVDLPIYHGTSDATLEKGVGHLEGTALPVGGENTHAVLTGHRGLASSTLFTHLNQVEVGDEFTIEVFGEVLTYRVTETRVVEPEDTTTLYPVAGKDLVTLVTCTPLGVNSHRILVTGERVDPTPPEAVADAGKSPDVPGFPWWALGLAAATGVLSVYVWRSGRAQR</sequence>
<keyword evidence="5" id="KW-1185">Reference proteome</keyword>
<dbReference type="SUPFAM" id="SSF63817">
    <property type="entry name" value="Sortase"/>
    <property type="match status" value="1"/>
</dbReference>
<protein>
    <submittedName>
        <fullName evidence="4">Sortase A</fullName>
        <ecNumber evidence="4">3.4.22.70</ecNumber>
    </submittedName>
</protein>
<dbReference type="EC" id="3.4.22.70" evidence="4"/>
<keyword evidence="3" id="KW-0812">Transmembrane</keyword>
<feature type="transmembrane region" description="Helical" evidence="3">
    <location>
        <begin position="277"/>
        <end position="296"/>
    </location>
</feature>
<feature type="transmembrane region" description="Helical" evidence="3">
    <location>
        <begin position="30"/>
        <end position="53"/>
    </location>
</feature>
<keyword evidence="1 4" id="KW-0378">Hydrolase</keyword>
<keyword evidence="3" id="KW-1133">Transmembrane helix</keyword>
<dbReference type="InterPro" id="IPR023365">
    <property type="entry name" value="Sortase_dom-sf"/>
</dbReference>
<comment type="caution">
    <text evidence="4">The sequence shown here is derived from an EMBL/GenBank/DDBJ whole genome shotgun (WGS) entry which is preliminary data.</text>
</comment>
<accession>A0ABX0SHA9</accession>
<evidence type="ECO:0000256" key="3">
    <source>
        <dbReference type="SAM" id="Phobius"/>
    </source>
</evidence>
<dbReference type="NCBIfam" id="NF033745">
    <property type="entry name" value="class_C_sortase"/>
    <property type="match status" value="1"/>
</dbReference>
<keyword evidence="3" id="KW-0472">Membrane</keyword>
<name>A0ABX0SHA9_9ACTN</name>
<evidence type="ECO:0000256" key="2">
    <source>
        <dbReference type="SAM" id="MobiDB-lite"/>
    </source>
</evidence>
<evidence type="ECO:0000313" key="5">
    <source>
        <dbReference type="Proteomes" id="UP000749311"/>
    </source>
</evidence>
<organism evidence="4 5">
    <name type="scientific">Brooklawnia cerclae</name>
    <dbReference type="NCBI Taxonomy" id="349934"/>
    <lineage>
        <taxon>Bacteria</taxon>
        <taxon>Bacillati</taxon>
        <taxon>Actinomycetota</taxon>
        <taxon>Actinomycetes</taxon>
        <taxon>Propionibacteriales</taxon>
        <taxon>Propionibacteriaceae</taxon>
        <taxon>Brooklawnia</taxon>
    </lineage>
</organism>
<dbReference type="GO" id="GO:0016787">
    <property type="term" value="F:hydrolase activity"/>
    <property type="evidence" value="ECO:0007669"/>
    <property type="project" value="UniProtKB-KW"/>
</dbReference>
<dbReference type="RefSeq" id="WP_167168051.1">
    <property type="nucleotide sequence ID" value="NZ_BAAAOO010000007.1"/>
</dbReference>
<dbReference type="CDD" id="cd05827">
    <property type="entry name" value="Sortase_C"/>
    <property type="match status" value="1"/>
</dbReference>
<dbReference type="Proteomes" id="UP000749311">
    <property type="component" value="Unassembled WGS sequence"/>
</dbReference>
<evidence type="ECO:0000256" key="1">
    <source>
        <dbReference type="ARBA" id="ARBA00022801"/>
    </source>
</evidence>
<feature type="region of interest" description="Disordered" evidence="2">
    <location>
        <begin position="1"/>
        <end position="26"/>
    </location>
</feature>
<dbReference type="EMBL" id="JAAMOZ010000001">
    <property type="protein sequence ID" value="NIH57783.1"/>
    <property type="molecule type" value="Genomic_DNA"/>
</dbReference>